<feature type="region of interest" description="Disordered" evidence="1">
    <location>
        <begin position="355"/>
        <end position="536"/>
    </location>
</feature>
<evidence type="ECO:0000313" key="2">
    <source>
        <dbReference type="EMBL" id="CAG8394499.1"/>
    </source>
</evidence>
<reference evidence="2" key="1">
    <citation type="submission" date="2021-07" db="EMBL/GenBank/DDBJ databases">
        <authorList>
            <person name="Branca A.L. A."/>
        </authorList>
    </citation>
    <scope>NUCLEOTIDE SEQUENCE</scope>
</reference>
<feature type="compositionally biased region" description="Polar residues" evidence="1">
    <location>
        <begin position="457"/>
        <end position="491"/>
    </location>
</feature>
<evidence type="ECO:0000313" key="3">
    <source>
        <dbReference type="Proteomes" id="UP001152646"/>
    </source>
</evidence>
<dbReference type="EMBL" id="CAJVPA010000197">
    <property type="protein sequence ID" value="CAG8394499.1"/>
    <property type="molecule type" value="Genomic_DNA"/>
</dbReference>
<accession>A0A9W4JJF9</accession>
<dbReference type="OrthoDB" id="5408296at2759"/>
<organism evidence="2 3">
    <name type="scientific">Penicillium salamii</name>
    <dbReference type="NCBI Taxonomy" id="1612424"/>
    <lineage>
        <taxon>Eukaryota</taxon>
        <taxon>Fungi</taxon>
        <taxon>Dikarya</taxon>
        <taxon>Ascomycota</taxon>
        <taxon>Pezizomycotina</taxon>
        <taxon>Eurotiomycetes</taxon>
        <taxon>Eurotiomycetidae</taxon>
        <taxon>Eurotiales</taxon>
        <taxon>Aspergillaceae</taxon>
        <taxon>Penicillium</taxon>
    </lineage>
</organism>
<feature type="compositionally biased region" description="Polar residues" evidence="1">
    <location>
        <begin position="394"/>
        <end position="434"/>
    </location>
</feature>
<dbReference type="AlphaFoldDB" id="A0A9W4JJF9"/>
<protein>
    <recommendedName>
        <fullName evidence="4">RNA recognition motif-containing protein</fullName>
    </recommendedName>
</protein>
<feature type="compositionally biased region" description="Pro residues" evidence="1">
    <location>
        <begin position="302"/>
        <end position="311"/>
    </location>
</feature>
<comment type="caution">
    <text evidence="2">The sequence shown here is derived from an EMBL/GenBank/DDBJ whole genome shotgun (WGS) entry which is preliminary data.</text>
</comment>
<gene>
    <name evidence="2" type="ORF">PSALAMII_LOCUS7434</name>
</gene>
<name>A0A9W4JJF9_9EURO</name>
<sequence length="553" mass="60532">MLASHRLTPQRKLENNKYRPWSLLDFSILLRTYFPCTEYCFSYCTINMPPLAGEERLVTLFADIHYYFTEPTQRPLPYHHRFDKGSFLYIYHNAAQNKARIEIANNPGSPGQDAFCGHMDNVHIRHTAQFPTLCTLTVEGMTPSPQQQQYAQEAALQHEWRLPSGDPRDNSNDFRDFPRLHTLDIYFWGTEDSTQFLDAAVQLLSNSQVETDREPAPQPEQPMSSVVQQLESVAVSDPAYQNGQTRNSRSDPMAVSPAPQGPPQISSFPPPPPSGMPTEQRSSNGPTPAEEKKDPASFAPLPYNPAAPAAPEPIQHREKTPPPEDGMVGTGLAAAVAADNGVPYTPPNQIIGGVGGIGAYASPPPSNQGPGLQYAGPPSTGLPTYASPPPSAGLQYSNSFSVQPTTQSPGMTTPSHSQSFLSGQGHSNSRQGSMSFAPPPQDPNAHLYDQQVYGGVKSQTPPQSQVAAPGSGFSNYSHSQSSVTQPQQLQRAGSEYDIHSQVYRPTEIEAGGHNQKYAQKAMKNPGRSSRLEEKAERLEGGMNRFLRKLERKL</sequence>
<feature type="region of interest" description="Disordered" evidence="1">
    <location>
        <begin position="239"/>
        <end position="330"/>
    </location>
</feature>
<evidence type="ECO:0000256" key="1">
    <source>
        <dbReference type="SAM" id="MobiDB-lite"/>
    </source>
</evidence>
<evidence type="ECO:0008006" key="4">
    <source>
        <dbReference type="Google" id="ProtNLM"/>
    </source>
</evidence>
<dbReference type="Proteomes" id="UP001152646">
    <property type="component" value="Unassembled WGS sequence"/>
</dbReference>
<proteinExistence type="predicted"/>